<dbReference type="InterPro" id="IPR043136">
    <property type="entry name" value="B30.2/SPRY_sf"/>
</dbReference>
<dbReference type="GO" id="GO:0005737">
    <property type="term" value="C:cytoplasm"/>
    <property type="evidence" value="ECO:0007669"/>
    <property type="project" value="UniProtKB-SubCell"/>
</dbReference>
<dbReference type="SMART" id="SM00184">
    <property type="entry name" value="RING"/>
    <property type="match status" value="1"/>
</dbReference>
<dbReference type="InterPro" id="IPR013083">
    <property type="entry name" value="Znf_RING/FYVE/PHD"/>
</dbReference>
<evidence type="ECO:0000256" key="1">
    <source>
        <dbReference type="ARBA" id="ARBA00004496"/>
    </source>
</evidence>
<dbReference type="InterPro" id="IPR006574">
    <property type="entry name" value="PRY"/>
</dbReference>
<dbReference type="Gene3D" id="2.60.120.920">
    <property type="match status" value="1"/>
</dbReference>
<feature type="domain" description="B box-type" evidence="9">
    <location>
        <begin position="86"/>
        <end position="127"/>
    </location>
</feature>
<dbReference type="OrthoDB" id="654191at2759"/>
<dbReference type="Pfam" id="PF13765">
    <property type="entry name" value="PRY"/>
    <property type="match status" value="1"/>
</dbReference>
<comment type="similarity">
    <text evidence="2">Belongs to the TRIM/RBCC family.</text>
</comment>
<dbReference type="InterPro" id="IPR001841">
    <property type="entry name" value="Znf_RING"/>
</dbReference>
<dbReference type="SMART" id="SM00589">
    <property type="entry name" value="PRY"/>
    <property type="match status" value="1"/>
</dbReference>
<dbReference type="Pfam" id="PF00097">
    <property type="entry name" value="zf-C3HC4"/>
    <property type="match status" value="1"/>
</dbReference>
<dbReference type="SUPFAM" id="SSF49899">
    <property type="entry name" value="Concanavalin A-like lectins/glucanases"/>
    <property type="match status" value="1"/>
</dbReference>
<dbReference type="InterPro" id="IPR013320">
    <property type="entry name" value="ConA-like_dom_sf"/>
</dbReference>
<name>A0A6P7HX84_9TELE</name>
<dbReference type="RefSeq" id="XP_028253194.1">
    <property type="nucleotide sequence ID" value="XM_028397393.1"/>
</dbReference>
<dbReference type="InterPro" id="IPR050143">
    <property type="entry name" value="TRIM/RBCC"/>
</dbReference>
<evidence type="ECO:0000259" key="8">
    <source>
        <dbReference type="PROSITE" id="PS50089"/>
    </source>
</evidence>
<dbReference type="PROSITE" id="PS00518">
    <property type="entry name" value="ZF_RING_1"/>
    <property type="match status" value="1"/>
</dbReference>
<organism evidence="10 11">
    <name type="scientific">Parambassis ranga</name>
    <name type="common">Indian glassy fish</name>
    <dbReference type="NCBI Taxonomy" id="210632"/>
    <lineage>
        <taxon>Eukaryota</taxon>
        <taxon>Metazoa</taxon>
        <taxon>Chordata</taxon>
        <taxon>Craniata</taxon>
        <taxon>Vertebrata</taxon>
        <taxon>Euteleostomi</taxon>
        <taxon>Actinopterygii</taxon>
        <taxon>Neopterygii</taxon>
        <taxon>Teleostei</taxon>
        <taxon>Neoteleostei</taxon>
        <taxon>Acanthomorphata</taxon>
        <taxon>Ovalentaria</taxon>
        <taxon>Ambassidae</taxon>
        <taxon>Parambassis</taxon>
    </lineage>
</organism>
<evidence type="ECO:0000313" key="11">
    <source>
        <dbReference type="RefSeq" id="XP_028253194.1"/>
    </source>
</evidence>
<dbReference type="GeneID" id="114428727"/>
<dbReference type="InterPro" id="IPR003879">
    <property type="entry name" value="Butyrophylin_SPRY"/>
</dbReference>
<evidence type="ECO:0000256" key="3">
    <source>
        <dbReference type="ARBA" id="ARBA00022490"/>
    </source>
</evidence>
<keyword evidence="6" id="KW-0862">Zinc</keyword>
<dbReference type="AlphaFoldDB" id="A0A6P7HX84"/>
<keyword evidence="3" id="KW-0963">Cytoplasm</keyword>
<dbReference type="GO" id="GO:0004842">
    <property type="term" value="F:ubiquitin-protein transferase activity"/>
    <property type="evidence" value="ECO:0007669"/>
    <property type="project" value="InterPro"/>
</dbReference>
<reference evidence="11" key="1">
    <citation type="submission" date="2025-08" db="UniProtKB">
        <authorList>
            <consortium name="RefSeq"/>
        </authorList>
    </citation>
    <scope>IDENTIFICATION</scope>
</reference>
<gene>
    <name evidence="11" type="primary">LOC114428727</name>
</gene>
<keyword evidence="10" id="KW-1185">Reference proteome</keyword>
<dbReference type="InterPro" id="IPR017907">
    <property type="entry name" value="Znf_RING_CS"/>
</dbReference>
<dbReference type="PROSITE" id="PS50119">
    <property type="entry name" value="ZF_BBOX"/>
    <property type="match status" value="1"/>
</dbReference>
<dbReference type="SMART" id="SM00504">
    <property type="entry name" value="Ubox"/>
    <property type="match status" value="1"/>
</dbReference>
<protein>
    <submittedName>
        <fullName evidence="11">Zinc-binding protein A33-like isoform X1</fullName>
    </submittedName>
</protein>
<dbReference type="Gene3D" id="3.30.40.10">
    <property type="entry name" value="Zinc/RING finger domain, C3HC4 (zinc finger)"/>
    <property type="match status" value="1"/>
</dbReference>
<dbReference type="SUPFAM" id="SSF57850">
    <property type="entry name" value="RING/U-box"/>
    <property type="match status" value="1"/>
</dbReference>
<dbReference type="GO" id="GO:0016567">
    <property type="term" value="P:protein ubiquitination"/>
    <property type="evidence" value="ECO:0007669"/>
    <property type="project" value="InterPro"/>
</dbReference>
<dbReference type="InParanoid" id="A0A6P7HX84"/>
<dbReference type="GO" id="GO:0008270">
    <property type="term" value="F:zinc ion binding"/>
    <property type="evidence" value="ECO:0007669"/>
    <property type="project" value="UniProtKB-KW"/>
</dbReference>
<dbReference type="Proteomes" id="UP000515145">
    <property type="component" value="Chromosome 24"/>
</dbReference>
<evidence type="ECO:0000256" key="7">
    <source>
        <dbReference type="PROSITE-ProRule" id="PRU00024"/>
    </source>
</evidence>
<dbReference type="Gene3D" id="3.30.160.60">
    <property type="entry name" value="Classic Zinc Finger"/>
    <property type="match status" value="1"/>
</dbReference>
<evidence type="ECO:0000256" key="5">
    <source>
        <dbReference type="ARBA" id="ARBA00022771"/>
    </source>
</evidence>
<dbReference type="InterPro" id="IPR018957">
    <property type="entry name" value="Znf_C3HC4_RING-type"/>
</dbReference>
<dbReference type="PROSITE" id="PS50089">
    <property type="entry name" value="ZF_RING_2"/>
    <property type="match status" value="1"/>
</dbReference>
<dbReference type="SUPFAM" id="SSF57845">
    <property type="entry name" value="B-box zinc-binding domain"/>
    <property type="match status" value="1"/>
</dbReference>
<sequence length="455" mass="52460">MAANVSQSEADFNCPVCCDLFKDPVVLLCGHSFCKFCLQEWWRQSRLQSCPVCKEIFPMPQPPRNLALRNLSDALRRERSHQTASGSEELCSVHGEKLKLFCLDDRQLICLICRDAKQHKKHNCVPVNEAAEDHRKQLKINLMYLRSKLGVFKQEKLTCDQMASHIKLQTQQTEKSIREEFQELYQFLRAEEASRMDALKNEAIFKSQAVNQRIVKINAVISSLTDTIKTIEEELKAQDISFMQRMKTTLERSQSKLPEPETPSNTLIDEAKHLGNLQYSVWRKMKNIIQYTPVTLDPNTGSRALTVSQHLTCVTLSDKHHSFPNNPERKSQTDILGYEGFSSGKHSWDVEVGKVDPYWAVGVASRTNVWAIYLCPCTNVMREEPSDGICKFYKDVIPQKVRVHLDYTQGLLSFIDLDRQTPVHTIQRSFTETVFPYFRRHARILPAEVKIRVQK</sequence>
<comment type="subcellular location">
    <subcellularLocation>
        <location evidence="1">Cytoplasm</location>
    </subcellularLocation>
</comment>
<evidence type="ECO:0000313" key="10">
    <source>
        <dbReference type="Proteomes" id="UP000515145"/>
    </source>
</evidence>
<proteinExistence type="inferred from homology"/>
<evidence type="ECO:0000256" key="6">
    <source>
        <dbReference type="ARBA" id="ARBA00022833"/>
    </source>
</evidence>
<keyword evidence="5 7" id="KW-0863">Zinc-finger</keyword>
<evidence type="ECO:0000256" key="2">
    <source>
        <dbReference type="ARBA" id="ARBA00008518"/>
    </source>
</evidence>
<dbReference type="CDD" id="cd19800">
    <property type="entry name" value="Bbox2_xNF7-like"/>
    <property type="match status" value="1"/>
</dbReference>
<dbReference type="PRINTS" id="PR01407">
    <property type="entry name" value="BUTYPHLNCDUF"/>
</dbReference>
<dbReference type="InterPro" id="IPR003613">
    <property type="entry name" value="Ubox_domain"/>
</dbReference>
<dbReference type="PANTHER" id="PTHR24103">
    <property type="entry name" value="E3 UBIQUITIN-PROTEIN LIGASE TRIM"/>
    <property type="match status" value="1"/>
</dbReference>
<dbReference type="SMART" id="SM00336">
    <property type="entry name" value="BBOX"/>
    <property type="match status" value="1"/>
</dbReference>
<dbReference type="InterPro" id="IPR000315">
    <property type="entry name" value="Znf_B-box"/>
</dbReference>
<accession>A0A6P7HX84</accession>
<keyword evidence="4" id="KW-0479">Metal-binding</keyword>
<evidence type="ECO:0000256" key="4">
    <source>
        <dbReference type="ARBA" id="ARBA00022723"/>
    </source>
</evidence>
<dbReference type="Pfam" id="PF00643">
    <property type="entry name" value="zf-B_box"/>
    <property type="match status" value="1"/>
</dbReference>
<evidence type="ECO:0000259" key="9">
    <source>
        <dbReference type="PROSITE" id="PS50119"/>
    </source>
</evidence>
<feature type="domain" description="RING-type" evidence="8">
    <location>
        <begin position="14"/>
        <end position="54"/>
    </location>
</feature>